<keyword evidence="3" id="KW-1185">Reference proteome</keyword>
<feature type="compositionally biased region" description="Polar residues" evidence="1">
    <location>
        <begin position="112"/>
        <end position="128"/>
    </location>
</feature>
<feature type="compositionally biased region" description="Low complexity" evidence="1">
    <location>
        <begin position="225"/>
        <end position="238"/>
    </location>
</feature>
<evidence type="ECO:0000313" key="2">
    <source>
        <dbReference type="EMBL" id="KOS22982.1"/>
    </source>
</evidence>
<dbReference type="EMBL" id="LGSR01000002">
    <property type="protein sequence ID" value="KOS22982.1"/>
    <property type="molecule type" value="Genomic_DNA"/>
</dbReference>
<sequence length="855" mass="93713">MGKFHFHISGRKKPASPEAIDSQALTKAHKILGSTPINIDSLAHLERASSSAVDIAQVEGARHRPSDDAYLDEHVRLALSEGEWDDDAILPAPRHTFERPSGGRGHSRLKKSQSSSAIRSRTVTNSASPFHDHYADDSRANSRSSHKSKKKPAMLDFSNLRPNSRLSRSSCQSQPDSAGSTTFNHSNIHNSTASRSTCTLPSLSHSGILGKRSSLKRRTKESLRSLLSDASGSTSSGGVQRELHPDTGLSTLYNHYEQMSLLQVIKQGRDPEDSDAQQQLKHADVQDEAEWEEAQADQDLDWLHKPLRDPVPTTATKPPADASSRKIKGKRVSGKNHGKILKATKDPGSPPSRNSEGTDFHDKSVLLLSDSEEEDDQEEAESHADADADGDAEAADPNANMILLNRTYDGGARSTKARPVVRRSEESARESNRKSQDSDRHPRKSSNRRPSDGSGGSYAAMNGSDANKFSPVRRQPAYNPRSPSPRESLSSSDSKASVMTCQFGFGGQENQAMTILPARRPSQAELDLEAARTRASDSAAARQESVPRSPDQLTPPLSPSSVDFYLRSARSSVDNPDLPNRIMAVTREEKMLISALRKKNQAMREIARLEAHGHLLGHGYRLQDFGGPSSSEAAGDQPSFERGFPAPPKIHMQAFRHAESASEPDRQRVFTDSNSEPAMSPTHDGRSPRRPSFDGSEATSPRERQGSAMYQDVLVYLDQRKSSFGQGEAMGSIHDLDKLPMMRSIFDPAPVENARDQHPGEEDAPGLINGASLRGRFHPGRIQTENIPPTSPTRLETLCELEAEEVPRRAESPISPESFPSVPANRIRSRNRARLSAVGWSSPTRVKQPQWGDDD</sequence>
<feature type="compositionally biased region" description="Acidic residues" evidence="1">
    <location>
        <begin position="370"/>
        <end position="379"/>
    </location>
</feature>
<accession>A0A0M9VXC2</accession>
<feature type="region of interest" description="Disordered" evidence="1">
    <location>
        <begin position="622"/>
        <end position="707"/>
    </location>
</feature>
<feature type="compositionally biased region" description="Basic residues" evidence="1">
    <location>
        <begin position="325"/>
        <end position="342"/>
    </location>
</feature>
<reference evidence="2 3" key="1">
    <citation type="submission" date="2015-07" db="EMBL/GenBank/DDBJ databases">
        <title>The genome of the fungus Escovopsis weberi, a specialized disease agent of ant agriculture.</title>
        <authorList>
            <person name="de Man T.J."/>
            <person name="Stajich J.E."/>
            <person name="Kubicek C.P."/>
            <person name="Chenthamara K."/>
            <person name="Atanasova L."/>
            <person name="Druzhinina I.S."/>
            <person name="Birnbaum S."/>
            <person name="Barribeau S.M."/>
            <person name="Teiling C."/>
            <person name="Suen G."/>
            <person name="Currie C."/>
            <person name="Gerardo N.M."/>
        </authorList>
    </citation>
    <scope>NUCLEOTIDE SEQUENCE [LARGE SCALE GENOMIC DNA]</scope>
</reference>
<feature type="compositionally biased region" description="Polar residues" evidence="1">
    <location>
        <begin position="171"/>
        <end position="205"/>
    </location>
</feature>
<comment type="caution">
    <text evidence="2">The sequence shown here is derived from an EMBL/GenBank/DDBJ whole genome shotgun (WGS) entry which is preliminary data.</text>
</comment>
<protein>
    <submittedName>
        <fullName evidence="2">Uncharacterized protein</fullName>
    </submittedName>
</protein>
<dbReference type="STRING" id="150374.A0A0M9VXC2"/>
<organism evidence="2 3">
    <name type="scientific">Escovopsis weberi</name>
    <dbReference type="NCBI Taxonomy" id="150374"/>
    <lineage>
        <taxon>Eukaryota</taxon>
        <taxon>Fungi</taxon>
        <taxon>Dikarya</taxon>
        <taxon>Ascomycota</taxon>
        <taxon>Pezizomycotina</taxon>
        <taxon>Sordariomycetes</taxon>
        <taxon>Hypocreomycetidae</taxon>
        <taxon>Hypocreales</taxon>
        <taxon>Hypocreaceae</taxon>
        <taxon>Escovopsis</taxon>
    </lineage>
</organism>
<dbReference type="OrthoDB" id="5244050at2759"/>
<dbReference type="Proteomes" id="UP000053831">
    <property type="component" value="Unassembled WGS sequence"/>
</dbReference>
<feature type="region of interest" description="Disordered" evidence="1">
    <location>
        <begin position="90"/>
        <end position="246"/>
    </location>
</feature>
<feature type="region of interest" description="Disordered" evidence="1">
    <location>
        <begin position="524"/>
        <end position="561"/>
    </location>
</feature>
<gene>
    <name evidence="2" type="ORF">ESCO_003791</name>
</gene>
<name>A0A0M9VXC2_ESCWE</name>
<feature type="compositionally biased region" description="Acidic residues" evidence="1">
    <location>
        <begin position="286"/>
        <end position="300"/>
    </location>
</feature>
<feature type="compositionally biased region" description="Basic and acidic residues" evidence="1">
    <location>
        <begin position="130"/>
        <end position="140"/>
    </location>
</feature>
<feature type="compositionally biased region" description="Low complexity" evidence="1">
    <location>
        <begin position="485"/>
        <end position="494"/>
    </location>
</feature>
<feature type="compositionally biased region" description="Basic and acidic residues" evidence="1">
    <location>
        <begin position="422"/>
        <end position="440"/>
    </location>
</feature>
<feature type="compositionally biased region" description="Basic residues" evidence="1">
    <location>
        <begin position="1"/>
        <end position="14"/>
    </location>
</feature>
<feature type="region of interest" description="Disordered" evidence="1">
    <location>
        <begin position="268"/>
        <end position="495"/>
    </location>
</feature>
<evidence type="ECO:0000256" key="1">
    <source>
        <dbReference type="SAM" id="MobiDB-lite"/>
    </source>
</evidence>
<feature type="compositionally biased region" description="Basic and acidic residues" evidence="1">
    <location>
        <begin position="656"/>
        <end position="669"/>
    </location>
</feature>
<proteinExistence type="predicted"/>
<feature type="region of interest" description="Disordered" evidence="1">
    <location>
        <begin position="1"/>
        <end position="20"/>
    </location>
</feature>
<evidence type="ECO:0000313" key="3">
    <source>
        <dbReference type="Proteomes" id="UP000053831"/>
    </source>
</evidence>
<feature type="compositionally biased region" description="Low complexity" evidence="1">
    <location>
        <begin position="158"/>
        <end position="170"/>
    </location>
</feature>
<dbReference type="AlphaFoldDB" id="A0A0M9VXC2"/>
<feature type="region of interest" description="Disordered" evidence="1">
    <location>
        <begin position="804"/>
        <end position="855"/>
    </location>
</feature>